<evidence type="ECO:0000256" key="4">
    <source>
        <dbReference type="SAM" id="Phobius"/>
    </source>
</evidence>
<sequence>MPIKVCEYAIVLWLLLLVLHTIPLMYCAHLLLFGFFLFLINVNILFLFYPPQMQNIIEDVSKFKKFPQQEAVYNHPYEIARGNKTARRQVKNIGLGYETPITATNGTYIDKKCPFTSDVTIRGTIFKGEIVSLKQTRTAVVVKRYLHYHPKYMRYERRNTRFNVHLSPCWDGLVEVGSKVVCGETRPLSKTKKFAVISYDRREKSERFKQFSPEE</sequence>
<evidence type="ECO:0000259" key="5">
    <source>
        <dbReference type="Pfam" id="PF16205"/>
    </source>
</evidence>
<dbReference type="HOGENOM" id="CLU_073626_0_2_1"/>
<evidence type="ECO:0000256" key="1">
    <source>
        <dbReference type="ARBA" id="ARBA00010254"/>
    </source>
</evidence>
<keyword evidence="4" id="KW-0812">Transmembrane</keyword>
<name>I3EGX6_NEMP3</name>
<dbReference type="VEuPathDB" id="MicrosporidiaDB:NEQG_01163"/>
<dbReference type="InterPro" id="IPR032440">
    <property type="entry name" value="Ribosomal_uS17_N"/>
</dbReference>
<evidence type="ECO:0000256" key="3">
    <source>
        <dbReference type="ARBA" id="ARBA00023274"/>
    </source>
</evidence>
<dbReference type="CDD" id="cd00364">
    <property type="entry name" value="Ribosomal_uS17"/>
    <property type="match status" value="1"/>
</dbReference>
<keyword evidence="4" id="KW-0472">Membrane</keyword>
<organism evidence="6 7">
    <name type="scientific">Nematocida parisii (strain ERTm3)</name>
    <name type="common">Nematode killer fungus</name>
    <dbReference type="NCBI Taxonomy" id="935791"/>
    <lineage>
        <taxon>Eukaryota</taxon>
        <taxon>Fungi</taxon>
        <taxon>Fungi incertae sedis</taxon>
        <taxon>Microsporidia</taxon>
        <taxon>Nematocida</taxon>
    </lineage>
</organism>
<dbReference type="Gene3D" id="2.40.50.1000">
    <property type="match status" value="1"/>
</dbReference>
<evidence type="ECO:0000256" key="2">
    <source>
        <dbReference type="ARBA" id="ARBA00022980"/>
    </source>
</evidence>
<evidence type="ECO:0000313" key="7">
    <source>
        <dbReference type="Proteomes" id="UP000002872"/>
    </source>
</evidence>
<dbReference type="InterPro" id="IPR000266">
    <property type="entry name" value="Ribosomal_uS17"/>
</dbReference>
<dbReference type="Proteomes" id="UP000002872">
    <property type="component" value="Unassembled WGS sequence"/>
</dbReference>
<dbReference type="PRINTS" id="PR00973">
    <property type="entry name" value="RIBOSOMALS17"/>
</dbReference>
<keyword evidence="3" id="KW-0687">Ribonucleoprotein</keyword>
<dbReference type="PANTHER" id="PTHR10744:SF9">
    <property type="entry name" value="40S RIBOSOMAL PROTEIN S11-RELATED"/>
    <property type="match status" value="1"/>
</dbReference>
<proteinExistence type="inferred from homology"/>
<dbReference type="Pfam" id="PF16205">
    <property type="entry name" value="Ribosomal_S17_N"/>
    <property type="match status" value="1"/>
</dbReference>
<dbReference type="PANTHER" id="PTHR10744">
    <property type="entry name" value="40S RIBOSOMAL PROTEIN S11 FAMILY MEMBER"/>
    <property type="match status" value="1"/>
</dbReference>
<dbReference type="GO" id="GO:0003735">
    <property type="term" value="F:structural constituent of ribosome"/>
    <property type="evidence" value="ECO:0007669"/>
    <property type="project" value="InterPro"/>
</dbReference>
<feature type="transmembrane region" description="Helical" evidence="4">
    <location>
        <begin position="28"/>
        <end position="49"/>
    </location>
</feature>
<dbReference type="OrthoDB" id="10254436at2759"/>
<dbReference type="EMBL" id="GL870878">
    <property type="protein sequence ID" value="EIJ88473.1"/>
    <property type="molecule type" value="Genomic_DNA"/>
</dbReference>
<dbReference type="OMA" id="DYEKCPF"/>
<keyword evidence="7" id="KW-1185">Reference proteome</keyword>
<keyword evidence="2 6" id="KW-0689">Ribosomal protein</keyword>
<dbReference type="STRING" id="935791.I3EGX6"/>
<dbReference type="FunCoup" id="I3EGX6">
    <property type="interactions" value="186"/>
</dbReference>
<protein>
    <submittedName>
        <fullName evidence="6">Ribosomal protein S17P</fullName>
    </submittedName>
</protein>
<keyword evidence="4" id="KW-1133">Transmembrane helix</keyword>
<evidence type="ECO:0000313" key="6">
    <source>
        <dbReference type="EMBL" id="EIJ88473.1"/>
    </source>
</evidence>
<feature type="domain" description="Small ribosomal subunit protein uS17 N-terminal" evidence="5">
    <location>
        <begin position="64"/>
        <end position="126"/>
    </location>
</feature>
<gene>
    <name evidence="6" type="ORF">NEQG_01163</name>
</gene>
<feature type="transmembrane region" description="Helical" evidence="4">
    <location>
        <begin position="5"/>
        <end position="22"/>
    </location>
</feature>
<reference evidence="6" key="1">
    <citation type="submission" date="2011-01" db="EMBL/GenBank/DDBJ databases">
        <title>The Genome Sequence of Nematocida parisii strain ERTm3.</title>
        <authorList>
            <consortium name="The Broad Institute Genome Sequencing Platform"/>
            <consortium name="The Broad Institute Genome Sequencing Center for Infectious Disease"/>
            <person name="Cuomo C."/>
            <person name="Troemel E."/>
            <person name="Young S.K."/>
            <person name="Zeng Q."/>
            <person name="Gargeya S."/>
            <person name="Fitzgerald M."/>
            <person name="Haas B."/>
            <person name="Abouelleil A."/>
            <person name="Alvarado L."/>
            <person name="Arachchi H.M."/>
            <person name="Berlin A."/>
            <person name="Chapman S.B."/>
            <person name="Gearin G."/>
            <person name="Goldberg J."/>
            <person name="Griggs A."/>
            <person name="Gujja S."/>
            <person name="Hansen M."/>
            <person name="Heiman D."/>
            <person name="Howarth C."/>
            <person name="Larimer J."/>
            <person name="Lui A."/>
            <person name="MacDonald P.J.P."/>
            <person name="McCowen C."/>
            <person name="Montmayeur A."/>
            <person name="Murphy C."/>
            <person name="Neiman D."/>
            <person name="Pearson M."/>
            <person name="Priest M."/>
            <person name="Roberts A."/>
            <person name="Saif S."/>
            <person name="Shea T."/>
            <person name="Sisk P."/>
            <person name="Stolte C."/>
            <person name="Sykes S."/>
            <person name="Wortman J."/>
            <person name="Nusbaum C."/>
            <person name="Birren B."/>
        </authorList>
    </citation>
    <scope>NUCLEOTIDE SEQUENCE</scope>
    <source>
        <strain evidence="6">ERTm3</strain>
    </source>
</reference>
<dbReference type="InterPro" id="IPR012340">
    <property type="entry name" value="NA-bd_OB-fold"/>
</dbReference>
<dbReference type="GO" id="GO:0006412">
    <property type="term" value="P:translation"/>
    <property type="evidence" value="ECO:0007669"/>
    <property type="project" value="InterPro"/>
</dbReference>
<dbReference type="AlphaFoldDB" id="I3EGX6"/>
<accession>I3EGX6</accession>
<dbReference type="InParanoid" id="I3EGX6"/>
<dbReference type="GO" id="GO:0022627">
    <property type="term" value="C:cytosolic small ribosomal subunit"/>
    <property type="evidence" value="ECO:0007669"/>
    <property type="project" value="TreeGrafter"/>
</dbReference>
<dbReference type="SUPFAM" id="SSF50249">
    <property type="entry name" value="Nucleic acid-binding proteins"/>
    <property type="match status" value="1"/>
</dbReference>
<comment type="similarity">
    <text evidence="1">Belongs to the universal ribosomal protein uS17 family.</text>
</comment>
<dbReference type="Pfam" id="PF00366">
    <property type="entry name" value="Ribosomal_S17"/>
    <property type="match status" value="1"/>
</dbReference>